<feature type="region of interest" description="Disordered" evidence="1">
    <location>
        <begin position="1"/>
        <end position="48"/>
    </location>
</feature>
<proteinExistence type="predicted"/>
<dbReference type="AlphaFoldDB" id="A0A4Y7Q8V3"/>
<dbReference type="OrthoDB" id="3364905at2759"/>
<dbReference type="VEuPathDB" id="FungiDB:BD410DRAFT_134133"/>
<sequence>MSLYTNGHVGEPSSRLLSVNGKQSPRKAPPTRQLNGRKKSAASLRGAPTSLAAALGVPVDDGLDDGAVNGRATHSLADELAAALMPEPSAGQRMLAEEFGIEYEEEAADGTVEQATEVNGGTLAEELNSGGLDASNASAPPFDVEPPPADIDLATQFGSGAKATKEVLNLKPPRQKNEVDPMVALTRDLETTDKFLDHLRHLDSDTTGTSTFNKSGSGSSGTTAATEPHLERIAADMIRRINESARDREGQVRELLECEREFRKMAGEVGGEDLLGTLDELEAVEGLNEQSSSAQGVSPTVDSGKNSGKRDAKTPLETLQEEEEPVQSQHSQPRDRHRRQPSWNDWETDPDQHHLGDDSDTETVLPSPPLSPSGTLTSFPSFHIPSDSDPLTSQHIHQQPAAGPPSASVAIVHLANVRTSTGSLVTALTALSETAQVHSAAAAEAGRRLRALKNKLGGWRADWDAAERSRVRIEKWEAGIGDDVGGGGGGVGGKRVDGRSVVEEHLRAFEVALKDAGVKTQAIMAAS</sequence>
<accession>A0A4Y7Q8V3</accession>
<feature type="compositionally biased region" description="Polar residues" evidence="1">
    <location>
        <begin position="288"/>
        <end position="306"/>
    </location>
</feature>
<evidence type="ECO:0000313" key="3">
    <source>
        <dbReference type="Proteomes" id="UP000294933"/>
    </source>
</evidence>
<organism evidence="2 3">
    <name type="scientific">Rickenella mellea</name>
    <dbReference type="NCBI Taxonomy" id="50990"/>
    <lineage>
        <taxon>Eukaryota</taxon>
        <taxon>Fungi</taxon>
        <taxon>Dikarya</taxon>
        <taxon>Basidiomycota</taxon>
        <taxon>Agaricomycotina</taxon>
        <taxon>Agaricomycetes</taxon>
        <taxon>Hymenochaetales</taxon>
        <taxon>Rickenellaceae</taxon>
        <taxon>Rickenella</taxon>
    </lineage>
</organism>
<gene>
    <name evidence="2" type="ORF">BD410DRAFT_134133</name>
</gene>
<dbReference type="STRING" id="50990.A0A4Y7Q8V3"/>
<dbReference type="Proteomes" id="UP000294933">
    <property type="component" value="Unassembled WGS sequence"/>
</dbReference>
<evidence type="ECO:0000313" key="2">
    <source>
        <dbReference type="EMBL" id="TDL24087.1"/>
    </source>
</evidence>
<name>A0A4Y7Q8V3_9AGAM</name>
<protein>
    <submittedName>
        <fullName evidence="2">Uncharacterized protein</fullName>
    </submittedName>
</protein>
<reference evidence="2 3" key="1">
    <citation type="submission" date="2018-06" db="EMBL/GenBank/DDBJ databases">
        <title>A transcriptomic atlas of mushroom development highlights an independent origin of complex multicellularity.</title>
        <authorList>
            <consortium name="DOE Joint Genome Institute"/>
            <person name="Krizsan K."/>
            <person name="Almasi E."/>
            <person name="Merenyi Z."/>
            <person name="Sahu N."/>
            <person name="Viragh M."/>
            <person name="Koszo T."/>
            <person name="Mondo S."/>
            <person name="Kiss B."/>
            <person name="Balint B."/>
            <person name="Kues U."/>
            <person name="Barry K."/>
            <person name="Hegedus J.C."/>
            <person name="Henrissat B."/>
            <person name="Johnson J."/>
            <person name="Lipzen A."/>
            <person name="Ohm R."/>
            <person name="Nagy I."/>
            <person name="Pangilinan J."/>
            <person name="Yan J."/>
            <person name="Xiong Y."/>
            <person name="Grigoriev I.V."/>
            <person name="Hibbett D.S."/>
            <person name="Nagy L.G."/>
        </authorList>
    </citation>
    <scope>NUCLEOTIDE SEQUENCE [LARGE SCALE GENOMIC DNA]</scope>
    <source>
        <strain evidence="2 3">SZMC22713</strain>
    </source>
</reference>
<dbReference type="EMBL" id="ML170168">
    <property type="protein sequence ID" value="TDL24087.1"/>
    <property type="molecule type" value="Genomic_DNA"/>
</dbReference>
<feature type="region of interest" description="Disordered" evidence="1">
    <location>
        <begin position="204"/>
        <end position="229"/>
    </location>
</feature>
<feature type="compositionally biased region" description="Low complexity" evidence="1">
    <location>
        <begin position="206"/>
        <end position="226"/>
    </location>
</feature>
<evidence type="ECO:0000256" key="1">
    <source>
        <dbReference type="SAM" id="MobiDB-lite"/>
    </source>
</evidence>
<feature type="compositionally biased region" description="Low complexity" evidence="1">
    <location>
        <begin position="372"/>
        <end position="382"/>
    </location>
</feature>
<feature type="region of interest" description="Disordered" evidence="1">
    <location>
        <begin position="287"/>
        <end position="404"/>
    </location>
</feature>
<keyword evidence="3" id="KW-1185">Reference proteome</keyword>